<name>A0A6S6SUY0_9BACT</name>
<dbReference type="Pfam" id="PF00072">
    <property type="entry name" value="Response_reg"/>
    <property type="match status" value="1"/>
</dbReference>
<feature type="domain" description="Response regulatory" evidence="3">
    <location>
        <begin position="1"/>
        <end position="116"/>
    </location>
</feature>
<dbReference type="InterPro" id="IPR001867">
    <property type="entry name" value="OmpR/PhoB-type_DNA-bd"/>
</dbReference>
<dbReference type="GO" id="GO:0000160">
    <property type="term" value="P:phosphorelay signal transduction system"/>
    <property type="evidence" value="ECO:0007669"/>
    <property type="project" value="InterPro"/>
</dbReference>
<dbReference type="GO" id="GO:0003677">
    <property type="term" value="F:DNA binding"/>
    <property type="evidence" value="ECO:0007669"/>
    <property type="project" value="UniProtKB-KW"/>
</dbReference>
<dbReference type="Pfam" id="PF00486">
    <property type="entry name" value="Trans_reg_C"/>
    <property type="match status" value="1"/>
</dbReference>
<dbReference type="InterPro" id="IPR036388">
    <property type="entry name" value="WH-like_DNA-bd_sf"/>
</dbReference>
<dbReference type="InterPro" id="IPR016032">
    <property type="entry name" value="Sig_transdc_resp-reg_C-effctor"/>
</dbReference>
<gene>
    <name evidence="4" type="ORF">HELGO_WM5841</name>
</gene>
<dbReference type="InterPro" id="IPR001789">
    <property type="entry name" value="Sig_transdc_resp-reg_receiver"/>
</dbReference>
<proteinExistence type="predicted"/>
<sequence>MQTLKLNKLIFSGQKNEVLKLNPYFKEIIYLKNNQEILTFPLNEPKIIFLNCDEKNNTCINIIKEIRQEDRKSIIVITSKEKNQTLFVEALSLHLSGYLQKPFKKDDIEALLANIVQDLAHLSNDKKIQLKEGYSFNIEQLTLFDDKYNIIKLTKNETKLMQVLSNEKNNYIRSETIEYSIWEEASLEQDCNQRLKHLIYCLRKKLPKGNLINAYNLGYKFISY</sequence>
<dbReference type="SUPFAM" id="SSF46894">
    <property type="entry name" value="C-terminal effector domain of the bipartite response regulators"/>
    <property type="match status" value="1"/>
</dbReference>
<reference evidence="4" key="1">
    <citation type="submission" date="2020-01" db="EMBL/GenBank/DDBJ databases">
        <authorList>
            <person name="Meier V. D."/>
            <person name="Meier V D."/>
        </authorList>
    </citation>
    <scope>NUCLEOTIDE SEQUENCE</scope>
    <source>
        <strain evidence="4">HLG_WM_MAG_04</strain>
    </source>
</reference>
<protein>
    <submittedName>
        <fullName evidence="4">Two-component response regulator</fullName>
    </submittedName>
</protein>
<evidence type="ECO:0000256" key="1">
    <source>
        <dbReference type="ARBA" id="ARBA00023125"/>
    </source>
</evidence>
<dbReference type="EMBL" id="CACVAX010000038">
    <property type="protein sequence ID" value="CAA6812339.1"/>
    <property type="molecule type" value="Genomic_DNA"/>
</dbReference>
<keyword evidence="1" id="KW-0238">DNA-binding</keyword>
<dbReference type="GO" id="GO:0006355">
    <property type="term" value="P:regulation of DNA-templated transcription"/>
    <property type="evidence" value="ECO:0007669"/>
    <property type="project" value="InterPro"/>
</dbReference>
<dbReference type="Gene3D" id="3.40.50.2300">
    <property type="match status" value="1"/>
</dbReference>
<dbReference type="SUPFAM" id="SSF52172">
    <property type="entry name" value="CheY-like"/>
    <property type="match status" value="1"/>
</dbReference>
<dbReference type="PROSITE" id="PS50110">
    <property type="entry name" value="RESPONSE_REGULATORY"/>
    <property type="match status" value="1"/>
</dbReference>
<comment type="caution">
    <text evidence="2">Lacks conserved residue(s) required for the propagation of feature annotation.</text>
</comment>
<dbReference type="AlphaFoldDB" id="A0A6S6SUY0"/>
<organism evidence="4">
    <name type="scientific">uncultured Sulfurovum sp</name>
    <dbReference type="NCBI Taxonomy" id="269237"/>
    <lineage>
        <taxon>Bacteria</taxon>
        <taxon>Pseudomonadati</taxon>
        <taxon>Campylobacterota</taxon>
        <taxon>Epsilonproteobacteria</taxon>
        <taxon>Campylobacterales</taxon>
        <taxon>Sulfurovaceae</taxon>
        <taxon>Sulfurovum</taxon>
        <taxon>environmental samples</taxon>
    </lineage>
</organism>
<evidence type="ECO:0000259" key="3">
    <source>
        <dbReference type="PROSITE" id="PS50110"/>
    </source>
</evidence>
<accession>A0A6S6SUY0</accession>
<dbReference type="InterPro" id="IPR011006">
    <property type="entry name" value="CheY-like_superfamily"/>
</dbReference>
<evidence type="ECO:0000256" key="2">
    <source>
        <dbReference type="PROSITE-ProRule" id="PRU00169"/>
    </source>
</evidence>
<dbReference type="Gene3D" id="1.10.10.10">
    <property type="entry name" value="Winged helix-like DNA-binding domain superfamily/Winged helix DNA-binding domain"/>
    <property type="match status" value="1"/>
</dbReference>
<evidence type="ECO:0000313" key="4">
    <source>
        <dbReference type="EMBL" id="CAA6812339.1"/>
    </source>
</evidence>